<evidence type="ECO:0000313" key="2">
    <source>
        <dbReference type="WBParaSite" id="ES5_v2.g8290.t1"/>
    </source>
</evidence>
<name>A0AC34GU21_9BILA</name>
<protein>
    <submittedName>
        <fullName evidence="2">Uncharacterized protein</fullName>
    </submittedName>
</protein>
<accession>A0AC34GU21</accession>
<evidence type="ECO:0000313" key="1">
    <source>
        <dbReference type="Proteomes" id="UP000887579"/>
    </source>
</evidence>
<dbReference type="Proteomes" id="UP000887579">
    <property type="component" value="Unplaced"/>
</dbReference>
<organism evidence="1 2">
    <name type="scientific">Panagrolaimus sp. ES5</name>
    <dbReference type="NCBI Taxonomy" id="591445"/>
    <lineage>
        <taxon>Eukaryota</taxon>
        <taxon>Metazoa</taxon>
        <taxon>Ecdysozoa</taxon>
        <taxon>Nematoda</taxon>
        <taxon>Chromadorea</taxon>
        <taxon>Rhabditida</taxon>
        <taxon>Tylenchina</taxon>
        <taxon>Panagrolaimomorpha</taxon>
        <taxon>Panagrolaimoidea</taxon>
        <taxon>Panagrolaimidae</taxon>
        <taxon>Panagrolaimus</taxon>
    </lineage>
</organism>
<proteinExistence type="predicted"/>
<reference evidence="2" key="1">
    <citation type="submission" date="2022-11" db="UniProtKB">
        <authorList>
            <consortium name="WormBaseParasite"/>
        </authorList>
    </citation>
    <scope>IDENTIFICATION</scope>
</reference>
<sequence>MARTRRYIIMKETSYFPDTEAYDEVQKRKAAMKYNLVNVLHPLFLLGVMLLMLWPFLGYPDRYEVLNKCNQNATWNTANQTWDLKAEEKAWTPYYHWARANEQVSQLQQFYIRPNASVFSNTDNSSVLPVVYESYNATPVDAALRIIKPAMDQAYGAWEADYKGLQECADRYVEEGDYSENYKWAIFFGALFTLIFLLSLCVREVFLHNMVKKEYTAAEWKKESHNNMFFICLWLFISLLFLGYLFWMPDRRRAYLHGILARYWSI</sequence>
<dbReference type="WBParaSite" id="ES5_v2.g8290.t1">
    <property type="protein sequence ID" value="ES5_v2.g8290.t1"/>
    <property type="gene ID" value="ES5_v2.g8290"/>
</dbReference>